<keyword evidence="8 11" id="KW-1133">Transmembrane helix</keyword>
<dbReference type="InterPro" id="IPR003594">
    <property type="entry name" value="HATPase_dom"/>
</dbReference>
<dbReference type="SUPFAM" id="SSF55874">
    <property type="entry name" value="ATPase domain of HSP90 chaperone/DNA topoisomerase II/histidine kinase"/>
    <property type="match status" value="1"/>
</dbReference>
<comment type="caution">
    <text evidence="14">The sequence shown here is derived from an EMBL/GenBank/DDBJ whole genome shotgun (WGS) entry which is preliminary data.</text>
</comment>
<name>U2LJ70_9FIRM</name>
<dbReference type="PANTHER" id="PTHR45436">
    <property type="entry name" value="SENSOR HISTIDINE KINASE YKOH"/>
    <property type="match status" value="1"/>
</dbReference>
<dbReference type="CDD" id="cd00082">
    <property type="entry name" value="HisKA"/>
    <property type="match status" value="1"/>
</dbReference>
<keyword evidence="4" id="KW-0597">Phosphoprotein</keyword>
<dbReference type="InterPro" id="IPR005467">
    <property type="entry name" value="His_kinase_dom"/>
</dbReference>
<dbReference type="Gene3D" id="6.10.340.10">
    <property type="match status" value="1"/>
</dbReference>
<dbReference type="RefSeq" id="WP_021681715.1">
    <property type="nucleotide sequence ID" value="NZ_KI260362.1"/>
</dbReference>
<evidence type="ECO:0000256" key="5">
    <source>
        <dbReference type="ARBA" id="ARBA00022679"/>
    </source>
</evidence>
<dbReference type="InterPro" id="IPR003661">
    <property type="entry name" value="HisK_dim/P_dom"/>
</dbReference>
<dbReference type="InterPro" id="IPR036097">
    <property type="entry name" value="HisK_dim/P_sf"/>
</dbReference>
<dbReference type="Pfam" id="PF00672">
    <property type="entry name" value="HAMP"/>
    <property type="match status" value="1"/>
</dbReference>
<feature type="transmembrane region" description="Helical" evidence="11">
    <location>
        <begin position="90"/>
        <end position="107"/>
    </location>
</feature>
<dbReference type="GO" id="GO:0000155">
    <property type="term" value="F:phosphorelay sensor kinase activity"/>
    <property type="evidence" value="ECO:0007669"/>
    <property type="project" value="InterPro"/>
</dbReference>
<evidence type="ECO:0000256" key="8">
    <source>
        <dbReference type="ARBA" id="ARBA00022989"/>
    </source>
</evidence>
<keyword evidence="9" id="KW-0902">Two-component regulatory system</keyword>
<dbReference type="FunFam" id="3.30.565.10:FF:000006">
    <property type="entry name" value="Sensor histidine kinase WalK"/>
    <property type="match status" value="1"/>
</dbReference>
<dbReference type="PANTHER" id="PTHR45436:SF5">
    <property type="entry name" value="SENSOR HISTIDINE KINASE TRCS"/>
    <property type="match status" value="1"/>
</dbReference>
<evidence type="ECO:0000256" key="7">
    <source>
        <dbReference type="ARBA" id="ARBA00022777"/>
    </source>
</evidence>
<evidence type="ECO:0000256" key="3">
    <source>
        <dbReference type="ARBA" id="ARBA00012438"/>
    </source>
</evidence>
<dbReference type="SMART" id="SM00387">
    <property type="entry name" value="HATPase_c"/>
    <property type="match status" value="1"/>
</dbReference>
<dbReference type="EC" id="2.7.13.3" evidence="3"/>
<dbReference type="eggNOG" id="COG5002">
    <property type="taxonomic scope" value="Bacteria"/>
</dbReference>
<dbReference type="PATRIC" id="fig|411473.3.peg.2859"/>
<evidence type="ECO:0000259" key="12">
    <source>
        <dbReference type="PROSITE" id="PS50109"/>
    </source>
</evidence>
<dbReference type="Pfam" id="PF02518">
    <property type="entry name" value="HATPase_c"/>
    <property type="match status" value="1"/>
</dbReference>
<organism evidence="14 15">
    <name type="scientific">Ruminococcus callidus ATCC 27760</name>
    <dbReference type="NCBI Taxonomy" id="411473"/>
    <lineage>
        <taxon>Bacteria</taxon>
        <taxon>Bacillati</taxon>
        <taxon>Bacillota</taxon>
        <taxon>Clostridia</taxon>
        <taxon>Eubacteriales</taxon>
        <taxon>Oscillospiraceae</taxon>
        <taxon>Ruminococcus</taxon>
    </lineage>
</organism>
<keyword evidence="10 11" id="KW-0472">Membrane</keyword>
<reference evidence="14 15" key="1">
    <citation type="submission" date="2013-07" db="EMBL/GenBank/DDBJ databases">
        <authorList>
            <person name="Weinstock G."/>
            <person name="Sodergren E."/>
            <person name="Wylie T."/>
            <person name="Fulton L."/>
            <person name="Fulton R."/>
            <person name="Fronick C."/>
            <person name="O'Laughlin M."/>
            <person name="Godfrey J."/>
            <person name="Miner T."/>
            <person name="Herter B."/>
            <person name="Appelbaum E."/>
            <person name="Cordes M."/>
            <person name="Lek S."/>
            <person name="Wollam A."/>
            <person name="Pepin K.H."/>
            <person name="Palsikar V.B."/>
            <person name="Mitreva M."/>
            <person name="Wilson R.K."/>
        </authorList>
    </citation>
    <scope>NUCLEOTIDE SEQUENCE [LARGE SCALE GENOMIC DNA]</scope>
    <source>
        <strain evidence="14 15">ATCC 27760</strain>
    </source>
</reference>
<evidence type="ECO:0000313" key="14">
    <source>
        <dbReference type="EMBL" id="ERJ87133.1"/>
    </source>
</evidence>
<dbReference type="Gene3D" id="3.30.565.10">
    <property type="entry name" value="Histidine kinase-like ATPase, C-terminal domain"/>
    <property type="match status" value="1"/>
</dbReference>
<dbReference type="PROSITE" id="PS50109">
    <property type="entry name" value="HIS_KIN"/>
    <property type="match status" value="1"/>
</dbReference>
<dbReference type="AlphaFoldDB" id="U2LJ70"/>
<gene>
    <name evidence="14" type="ORF">RUMCAL_03405</name>
</gene>
<evidence type="ECO:0000256" key="9">
    <source>
        <dbReference type="ARBA" id="ARBA00023012"/>
    </source>
</evidence>
<evidence type="ECO:0000256" key="11">
    <source>
        <dbReference type="SAM" id="Phobius"/>
    </source>
</evidence>
<dbReference type="Gene3D" id="1.10.287.130">
    <property type="match status" value="1"/>
</dbReference>
<dbReference type="EMBL" id="AWVF01000452">
    <property type="protein sequence ID" value="ERJ87133.1"/>
    <property type="molecule type" value="Genomic_DNA"/>
</dbReference>
<accession>U2LJ70</accession>
<evidence type="ECO:0000256" key="10">
    <source>
        <dbReference type="ARBA" id="ARBA00023136"/>
    </source>
</evidence>
<comment type="catalytic activity">
    <reaction evidence="1">
        <text>ATP + protein L-histidine = ADP + protein N-phospho-L-histidine.</text>
        <dbReference type="EC" id="2.7.13.3"/>
    </reaction>
</comment>
<evidence type="ECO:0000259" key="13">
    <source>
        <dbReference type="PROSITE" id="PS50885"/>
    </source>
</evidence>
<keyword evidence="7 14" id="KW-0418">Kinase</keyword>
<dbReference type="GO" id="GO:0005886">
    <property type="term" value="C:plasma membrane"/>
    <property type="evidence" value="ECO:0007669"/>
    <property type="project" value="TreeGrafter"/>
</dbReference>
<proteinExistence type="predicted"/>
<dbReference type="SMART" id="SM00388">
    <property type="entry name" value="HisKA"/>
    <property type="match status" value="1"/>
</dbReference>
<sequence>MKRMKRLSFQWRITLLTAILIAGTCICSNLLLYRSGTVGIDSLNGFVMEYDPESSDVLKIEFDDQQMSAFLHQFSQEIYDVKAEFGRKCWYITAAVTLLSAAIAYFVSGRALKPLKQFSKQTENINQDNLTSTRFDENTAAEFQQLSCSVNHMLDRLALSFDLQRQFAGNAAHELRTPLAMMQTKLELFAEEHSDSCAETAELVQFQIDQVNRLTALVRTLLEMSNLQSVSRSDEIELAPLVDEILTDLTTLAEQKNITLHQNCEDVHMIGSDTLIYRLLFNLIENAIKYNHTGGSVTVSIRKEQHQALLHITDTGCGIPEAYRESIFQPFFRVDKSRSRQMGGVGLGLALVKEIAVLHGGNVCVESSSEKGTTFAVRLPLIGKVE</sequence>
<keyword evidence="6 11" id="KW-0812">Transmembrane</keyword>
<protein>
    <recommendedName>
        <fullName evidence="3">histidine kinase</fullName>
        <ecNumber evidence="3">2.7.13.3</ecNumber>
    </recommendedName>
</protein>
<dbReference type="PRINTS" id="PR00344">
    <property type="entry name" value="BCTRLSENSOR"/>
</dbReference>
<dbReference type="InterPro" id="IPR003660">
    <property type="entry name" value="HAMP_dom"/>
</dbReference>
<evidence type="ECO:0000313" key="15">
    <source>
        <dbReference type="Proteomes" id="UP000016662"/>
    </source>
</evidence>
<dbReference type="CDD" id="cd00075">
    <property type="entry name" value="HATPase"/>
    <property type="match status" value="1"/>
</dbReference>
<evidence type="ECO:0000256" key="6">
    <source>
        <dbReference type="ARBA" id="ARBA00022692"/>
    </source>
</evidence>
<dbReference type="Proteomes" id="UP000016662">
    <property type="component" value="Unassembled WGS sequence"/>
</dbReference>
<dbReference type="InterPro" id="IPR050428">
    <property type="entry name" value="TCS_sensor_his_kinase"/>
</dbReference>
<dbReference type="CDD" id="cd06225">
    <property type="entry name" value="HAMP"/>
    <property type="match status" value="1"/>
</dbReference>
<feature type="domain" description="Histidine kinase" evidence="12">
    <location>
        <begin position="170"/>
        <end position="383"/>
    </location>
</feature>
<dbReference type="SUPFAM" id="SSF47384">
    <property type="entry name" value="Homodimeric domain of signal transducing histidine kinase"/>
    <property type="match status" value="1"/>
</dbReference>
<dbReference type="InterPro" id="IPR004358">
    <property type="entry name" value="Sig_transdc_His_kin-like_C"/>
</dbReference>
<keyword evidence="5" id="KW-0808">Transferase</keyword>
<comment type="subcellular location">
    <subcellularLocation>
        <location evidence="2">Membrane</location>
    </subcellularLocation>
</comment>
<keyword evidence="15" id="KW-1185">Reference proteome</keyword>
<feature type="domain" description="HAMP" evidence="13">
    <location>
        <begin position="109"/>
        <end position="162"/>
    </location>
</feature>
<evidence type="ECO:0000256" key="4">
    <source>
        <dbReference type="ARBA" id="ARBA00022553"/>
    </source>
</evidence>
<dbReference type="HOGENOM" id="CLU_000445_89_3_9"/>
<dbReference type="InterPro" id="IPR036890">
    <property type="entry name" value="HATPase_C_sf"/>
</dbReference>
<evidence type="ECO:0000256" key="1">
    <source>
        <dbReference type="ARBA" id="ARBA00000085"/>
    </source>
</evidence>
<dbReference type="Pfam" id="PF00512">
    <property type="entry name" value="HisKA"/>
    <property type="match status" value="1"/>
</dbReference>
<dbReference type="STRING" id="411473.RUMCAL_03405"/>
<dbReference type="PROSITE" id="PS50885">
    <property type="entry name" value="HAMP"/>
    <property type="match status" value="1"/>
</dbReference>
<evidence type="ECO:0000256" key="2">
    <source>
        <dbReference type="ARBA" id="ARBA00004370"/>
    </source>
</evidence>